<evidence type="ECO:0000313" key="1">
    <source>
        <dbReference type="EMBL" id="KZS95068.1"/>
    </source>
</evidence>
<organism evidence="1 2">
    <name type="scientific">Sistotremastrum niveocremeum HHB9708</name>
    <dbReference type="NCBI Taxonomy" id="1314777"/>
    <lineage>
        <taxon>Eukaryota</taxon>
        <taxon>Fungi</taxon>
        <taxon>Dikarya</taxon>
        <taxon>Basidiomycota</taxon>
        <taxon>Agaricomycotina</taxon>
        <taxon>Agaricomycetes</taxon>
        <taxon>Sistotremastrales</taxon>
        <taxon>Sistotremastraceae</taxon>
        <taxon>Sertulicium</taxon>
        <taxon>Sertulicium niveocremeum</taxon>
    </lineage>
</organism>
<dbReference type="AlphaFoldDB" id="A0A164WI96"/>
<protein>
    <submittedName>
        <fullName evidence="1">Uncharacterized protein</fullName>
    </submittedName>
</protein>
<keyword evidence="2" id="KW-1185">Reference proteome</keyword>
<dbReference type="EMBL" id="KV419402">
    <property type="protein sequence ID" value="KZS95068.1"/>
    <property type="molecule type" value="Genomic_DNA"/>
</dbReference>
<gene>
    <name evidence="1" type="ORF">SISNIDRAFT_452382</name>
</gene>
<sequence length="61" mass="7304">MRVTRDTLGIVEITMLHYSEGSLRSWENFNRFASIPLHNPQDSLRLYKLQNEPRHSDRYTL</sequence>
<reference evidence="1 2" key="1">
    <citation type="journal article" date="2016" name="Mol. Biol. Evol.">
        <title>Comparative Genomics of Early-Diverging Mushroom-Forming Fungi Provides Insights into the Origins of Lignocellulose Decay Capabilities.</title>
        <authorList>
            <person name="Nagy L.G."/>
            <person name="Riley R."/>
            <person name="Tritt A."/>
            <person name="Adam C."/>
            <person name="Daum C."/>
            <person name="Floudas D."/>
            <person name="Sun H."/>
            <person name="Yadav J.S."/>
            <person name="Pangilinan J."/>
            <person name="Larsson K.H."/>
            <person name="Matsuura K."/>
            <person name="Barry K."/>
            <person name="Labutti K."/>
            <person name="Kuo R."/>
            <person name="Ohm R.A."/>
            <person name="Bhattacharya S.S."/>
            <person name="Shirouzu T."/>
            <person name="Yoshinaga Y."/>
            <person name="Martin F.M."/>
            <person name="Grigoriev I.V."/>
            <person name="Hibbett D.S."/>
        </authorList>
    </citation>
    <scope>NUCLEOTIDE SEQUENCE [LARGE SCALE GENOMIC DNA]</scope>
    <source>
        <strain evidence="1 2">HHB9708</strain>
    </source>
</reference>
<evidence type="ECO:0000313" key="2">
    <source>
        <dbReference type="Proteomes" id="UP000076722"/>
    </source>
</evidence>
<name>A0A164WI96_9AGAM</name>
<dbReference type="Proteomes" id="UP000076722">
    <property type="component" value="Unassembled WGS sequence"/>
</dbReference>
<proteinExistence type="predicted"/>
<accession>A0A164WI96</accession>